<evidence type="ECO:0000256" key="3">
    <source>
        <dbReference type="ARBA" id="ARBA00022970"/>
    </source>
</evidence>
<dbReference type="Gene3D" id="3.40.50.2300">
    <property type="match status" value="2"/>
</dbReference>
<dbReference type="InterPro" id="IPR051010">
    <property type="entry name" value="BCAA_transport"/>
</dbReference>
<dbReference type="Proteomes" id="UP000293520">
    <property type="component" value="Unassembled WGS sequence"/>
</dbReference>
<keyword evidence="6" id="KW-1185">Reference proteome</keyword>
<dbReference type="PANTHER" id="PTHR30483:SF6">
    <property type="entry name" value="PERIPLASMIC BINDING PROTEIN OF ABC TRANSPORTER FOR NATURAL AMINO ACIDS"/>
    <property type="match status" value="1"/>
</dbReference>
<keyword evidence="3" id="KW-0813">Transport</keyword>
<sequence>MMPSLVLTRRHILTTALAAGLAAPALVRAARPSLRVGAILPLAGGGLPLVGSNLSIPAEAARKGLLIATEDLERATPAGTEPHRLLLANAPNAEPAQRAAERLVERDGATVLIGGFSAEDAEAIGTVAQDAGALFINIAAPADALRSRFCGGNALHFEAAGSTYLSALHELHAGQGRHRWHLIQQDDSTHADLLVRAQNELDRAGARIAGISTVGGESVMFRRALSEACDSGADVALLLTDWLVQLNLLATAESMKAELPITGFPWAATQTRDFYNRCRQLAPTTGSAARVALWEARVDRAEAAALSADFLARWRVPMDASAWAAQAALRLTAQAADAVGATGGRDLAAWMSDPTRAPAIGKDGASFDAATGQLCQTLYAVRVDPAATSDLTPAAMTGRAELLGLIEPRTTAAADCATAPRAG</sequence>
<keyword evidence="3" id="KW-0029">Amino-acid transport</keyword>
<dbReference type="AlphaFoldDB" id="A0A4Q9FWZ0"/>
<dbReference type="OrthoDB" id="5794591at2"/>
<evidence type="ECO:0000313" key="5">
    <source>
        <dbReference type="EMBL" id="TBN38320.1"/>
    </source>
</evidence>
<dbReference type="Pfam" id="PF13458">
    <property type="entry name" value="Peripla_BP_6"/>
    <property type="match status" value="1"/>
</dbReference>
<name>A0A4Q9FWZ0_9RHOB</name>
<comment type="caution">
    <text evidence="5">The sequence shown here is derived from an EMBL/GenBank/DDBJ whole genome shotgun (WGS) entry which is preliminary data.</text>
</comment>
<comment type="similarity">
    <text evidence="1">Belongs to the leucine-binding protein family.</text>
</comment>
<evidence type="ECO:0000256" key="2">
    <source>
        <dbReference type="ARBA" id="ARBA00022729"/>
    </source>
</evidence>
<gene>
    <name evidence="5" type="ORF">EYE42_12890</name>
</gene>
<proteinExistence type="inferred from homology"/>
<dbReference type="CDD" id="cd06268">
    <property type="entry name" value="PBP1_ABC_transporter_LIVBP-like"/>
    <property type="match status" value="1"/>
</dbReference>
<accession>A0A4Q9FWZ0</accession>
<reference evidence="5 6" key="1">
    <citation type="submission" date="2019-02" db="EMBL/GenBank/DDBJ databases">
        <title>Paracoccus subflavus sp. nov., isolated from marine sediment of the Pacific Ocean.</title>
        <authorList>
            <person name="Zhang G."/>
        </authorList>
    </citation>
    <scope>NUCLEOTIDE SEQUENCE [LARGE SCALE GENOMIC DNA]</scope>
    <source>
        <strain evidence="5 6">GY0581</strain>
    </source>
</reference>
<dbReference type="InterPro" id="IPR006311">
    <property type="entry name" value="TAT_signal"/>
</dbReference>
<dbReference type="InterPro" id="IPR028082">
    <property type="entry name" value="Peripla_BP_I"/>
</dbReference>
<dbReference type="EMBL" id="SISK01000010">
    <property type="protein sequence ID" value="TBN38320.1"/>
    <property type="molecule type" value="Genomic_DNA"/>
</dbReference>
<feature type="domain" description="Leucine-binding protein" evidence="4">
    <location>
        <begin position="90"/>
        <end position="384"/>
    </location>
</feature>
<dbReference type="PROSITE" id="PS51318">
    <property type="entry name" value="TAT"/>
    <property type="match status" value="1"/>
</dbReference>
<evidence type="ECO:0000313" key="6">
    <source>
        <dbReference type="Proteomes" id="UP000293520"/>
    </source>
</evidence>
<dbReference type="SUPFAM" id="SSF53822">
    <property type="entry name" value="Periplasmic binding protein-like I"/>
    <property type="match status" value="1"/>
</dbReference>
<evidence type="ECO:0000256" key="1">
    <source>
        <dbReference type="ARBA" id="ARBA00010062"/>
    </source>
</evidence>
<keyword evidence="2" id="KW-0732">Signal</keyword>
<dbReference type="InterPro" id="IPR028081">
    <property type="entry name" value="Leu-bd"/>
</dbReference>
<evidence type="ECO:0000259" key="4">
    <source>
        <dbReference type="Pfam" id="PF13458"/>
    </source>
</evidence>
<dbReference type="PANTHER" id="PTHR30483">
    <property type="entry name" value="LEUCINE-SPECIFIC-BINDING PROTEIN"/>
    <property type="match status" value="1"/>
</dbReference>
<protein>
    <submittedName>
        <fullName evidence="5">Amino acid ABC transporter substrate-binding protein</fullName>
    </submittedName>
</protein>
<dbReference type="GO" id="GO:0006865">
    <property type="term" value="P:amino acid transport"/>
    <property type="evidence" value="ECO:0007669"/>
    <property type="project" value="UniProtKB-KW"/>
</dbReference>
<organism evidence="5 6">
    <name type="scientific">Paracoccus subflavus</name>
    <dbReference type="NCBI Taxonomy" id="2528244"/>
    <lineage>
        <taxon>Bacteria</taxon>
        <taxon>Pseudomonadati</taxon>
        <taxon>Pseudomonadota</taxon>
        <taxon>Alphaproteobacteria</taxon>
        <taxon>Rhodobacterales</taxon>
        <taxon>Paracoccaceae</taxon>
        <taxon>Paracoccus</taxon>
    </lineage>
</organism>